<protein>
    <submittedName>
        <fullName evidence="1">Uncharacterized protein</fullName>
    </submittedName>
</protein>
<name>A0AAP2GJJ7_9BACT</name>
<dbReference type="EMBL" id="JAHESC010000022">
    <property type="protein sequence ID" value="MBT1688043.1"/>
    <property type="molecule type" value="Genomic_DNA"/>
</dbReference>
<gene>
    <name evidence="1" type="ORF">KK078_15845</name>
</gene>
<evidence type="ECO:0000313" key="1">
    <source>
        <dbReference type="EMBL" id="MBT1688043.1"/>
    </source>
</evidence>
<sequence>MKQYLDKVLPLAERLQREDITKSRRQLDAEAELMMEYMTIILLINKYDDGESLGAMLRRRIAGLFTDLRKKVWRSGAPRPI</sequence>
<comment type="caution">
    <text evidence="1">The sequence shown here is derived from an EMBL/GenBank/DDBJ whole genome shotgun (WGS) entry which is preliminary data.</text>
</comment>
<accession>A0AAP2GJJ7</accession>
<keyword evidence="2" id="KW-1185">Reference proteome</keyword>
<dbReference type="RefSeq" id="WP_254091271.1">
    <property type="nucleotide sequence ID" value="NZ_JAHESC010000022.1"/>
</dbReference>
<dbReference type="Proteomes" id="UP001319180">
    <property type="component" value="Unassembled WGS sequence"/>
</dbReference>
<evidence type="ECO:0000313" key="2">
    <source>
        <dbReference type="Proteomes" id="UP001319180"/>
    </source>
</evidence>
<organism evidence="1 2">
    <name type="scientific">Dawidia soli</name>
    <dbReference type="NCBI Taxonomy" id="2782352"/>
    <lineage>
        <taxon>Bacteria</taxon>
        <taxon>Pseudomonadati</taxon>
        <taxon>Bacteroidota</taxon>
        <taxon>Cytophagia</taxon>
        <taxon>Cytophagales</taxon>
        <taxon>Chryseotaleaceae</taxon>
        <taxon>Dawidia</taxon>
    </lineage>
</organism>
<proteinExistence type="predicted"/>
<reference evidence="1 2" key="1">
    <citation type="submission" date="2021-05" db="EMBL/GenBank/DDBJ databases">
        <title>A Polyphasic approach of four new species of the genus Ohtaekwangia: Ohtaekwangia histidinii sp. nov., Ohtaekwangia cretensis sp. nov., Ohtaekwangia indiensis sp. nov., Ohtaekwangia reichenbachii sp. nov. from diverse environment.</title>
        <authorList>
            <person name="Octaviana S."/>
        </authorList>
    </citation>
    <scope>NUCLEOTIDE SEQUENCE [LARGE SCALE GENOMIC DNA]</scope>
    <source>
        <strain evidence="1 2">PWU37</strain>
    </source>
</reference>
<dbReference type="AlphaFoldDB" id="A0AAP2GJJ7"/>